<dbReference type="InterPro" id="IPR013103">
    <property type="entry name" value="RVT_2"/>
</dbReference>
<sequence>MESVKKFIDERAQLKREYDRRVNKRLKQTQERKVDSSKALDASFIVTTCSGTKSDKHDTSISLGNYITHAVDADIRPVNDQVPFTEVQMTAQHNVLANEQQHIKESVFVKPHHVIASGSSRNSSKKSYGSNDMAHNYYLEEAKKKTQDKNMNLKPSVMHTTSLQNTTNDSKPKPRSNNLTSRSLPVSKSSCGMSNGVPLVDHSRNSSSFLKSKHFVCLTFQKCVFNANHDASLTKFLKEVNSRIKVQSPKTRNSIKPIEKITNVIKPKRWISKGYRISLNKSFAVHEKPNTPRSCLRWKSTGRIFKTAGLRWIPTGKMLTDSTTKVDSEPSNGPEPSFLMPGQISSGLVPNSVSAAPYVPPTNKELEILFQSMFDEYLKPPRVERPVSPATTFQVLVISSGTHSSTAIDQDAPSPSHSSSELQPLSHIKLDEYDDVLKNKARLVAKRYRQEEGIDFEESFTPVSRIETIRIFIANATSKNMIIYQMDVKTAFLNGELKEEVYVSQIEGFVDPDHATYVYRLKKALYGLKQAPRA</sequence>
<dbReference type="Pfam" id="PF07727">
    <property type="entry name" value="RVT_2"/>
    <property type="match status" value="1"/>
</dbReference>
<evidence type="ECO:0000256" key="1">
    <source>
        <dbReference type="SAM" id="MobiDB-lite"/>
    </source>
</evidence>
<feature type="region of interest" description="Disordered" evidence="1">
    <location>
        <begin position="161"/>
        <end position="190"/>
    </location>
</feature>
<feature type="domain" description="Reverse transcriptase Ty1/copia-type" evidence="2">
    <location>
        <begin position="431"/>
        <end position="533"/>
    </location>
</feature>
<proteinExistence type="predicted"/>
<name>A0A6L2NBU3_TANCI</name>
<dbReference type="AlphaFoldDB" id="A0A6L2NBU3"/>
<evidence type="ECO:0000259" key="2">
    <source>
        <dbReference type="Pfam" id="PF07727"/>
    </source>
</evidence>
<accession>A0A6L2NBU3</accession>
<organism evidence="3">
    <name type="scientific">Tanacetum cinerariifolium</name>
    <name type="common">Dalmatian daisy</name>
    <name type="synonym">Chrysanthemum cinerariifolium</name>
    <dbReference type="NCBI Taxonomy" id="118510"/>
    <lineage>
        <taxon>Eukaryota</taxon>
        <taxon>Viridiplantae</taxon>
        <taxon>Streptophyta</taxon>
        <taxon>Embryophyta</taxon>
        <taxon>Tracheophyta</taxon>
        <taxon>Spermatophyta</taxon>
        <taxon>Magnoliopsida</taxon>
        <taxon>eudicotyledons</taxon>
        <taxon>Gunneridae</taxon>
        <taxon>Pentapetalae</taxon>
        <taxon>asterids</taxon>
        <taxon>campanulids</taxon>
        <taxon>Asterales</taxon>
        <taxon>Asteraceae</taxon>
        <taxon>Asteroideae</taxon>
        <taxon>Anthemideae</taxon>
        <taxon>Anthemidinae</taxon>
        <taxon>Tanacetum</taxon>
    </lineage>
</organism>
<protein>
    <submittedName>
        <fullName evidence="3">Retrovirus-related Pol polyprotein from transposon TNT 1-94</fullName>
    </submittedName>
</protein>
<feature type="region of interest" description="Disordered" evidence="1">
    <location>
        <begin position="404"/>
        <end position="423"/>
    </location>
</feature>
<comment type="caution">
    <text evidence="3">The sequence shown here is derived from an EMBL/GenBank/DDBJ whole genome shotgun (WGS) entry which is preliminary data.</text>
</comment>
<reference evidence="3" key="1">
    <citation type="journal article" date="2019" name="Sci. Rep.">
        <title>Draft genome of Tanacetum cinerariifolium, the natural source of mosquito coil.</title>
        <authorList>
            <person name="Yamashiro T."/>
            <person name="Shiraishi A."/>
            <person name="Satake H."/>
            <person name="Nakayama K."/>
        </authorList>
    </citation>
    <scope>NUCLEOTIDE SEQUENCE</scope>
</reference>
<gene>
    <name evidence="3" type="ORF">Tci_054063</name>
</gene>
<evidence type="ECO:0000313" key="3">
    <source>
        <dbReference type="EMBL" id="GEU82085.1"/>
    </source>
</evidence>
<dbReference type="EMBL" id="BKCJ010008412">
    <property type="protein sequence ID" value="GEU82085.1"/>
    <property type="molecule type" value="Genomic_DNA"/>
</dbReference>